<organism evidence="1 2">
    <name type="scientific">Naganishia onofrii</name>
    <dbReference type="NCBI Taxonomy" id="1851511"/>
    <lineage>
        <taxon>Eukaryota</taxon>
        <taxon>Fungi</taxon>
        <taxon>Dikarya</taxon>
        <taxon>Basidiomycota</taxon>
        <taxon>Agaricomycotina</taxon>
        <taxon>Tremellomycetes</taxon>
        <taxon>Filobasidiales</taxon>
        <taxon>Filobasidiaceae</taxon>
        <taxon>Naganishia</taxon>
    </lineage>
</organism>
<accession>A0ACC2XIC4</accession>
<proteinExistence type="predicted"/>
<dbReference type="Proteomes" id="UP001234202">
    <property type="component" value="Unassembled WGS sequence"/>
</dbReference>
<reference evidence="1" key="1">
    <citation type="submission" date="2023-04" db="EMBL/GenBank/DDBJ databases">
        <title>Draft Genome sequencing of Naganishia species isolated from polar environments using Oxford Nanopore Technology.</title>
        <authorList>
            <person name="Leo P."/>
            <person name="Venkateswaran K."/>
        </authorList>
    </citation>
    <scope>NUCLEOTIDE SEQUENCE</scope>
    <source>
        <strain evidence="1">DBVPG 5303</strain>
    </source>
</reference>
<dbReference type="EMBL" id="JASBWV010000011">
    <property type="protein sequence ID" value="KAJ9123697.1"/>
    <property type="molecule type" value="Genomic_DNA"/>
</dbReference>
<protein>
    <submittedName>
        <fullName evidence="1">Uncharacterized protein</fullName>
    </submittedName>
</protein>
<sequence>MSAFLDSSSQIIGDYMLRGWTLTDRTCVHCHLTPLMRQPLREVETEAQREEFCATCQGVPGGEVRPPQAGQSSSTANVPAPQANGISSGVNNINGHSRTVSDSTSFGDLSSSKSSEPDIDMQLDIPFAVPTSIQPAAPAARPSPHAERDVQSARASSLIGDMLLRGYSLLADSCPNSTCYGIPLVGQPRTRRPGGRDAGLEDTKKQCVICNRVYDKNGNLVQGGSNARSEDRPAALAGIQNGQRTATAVTDNSTQDSPRTLARRALYADGEQANVALRTANTAVDQPDAGKTLPESNVAMPQKIAKLPTSAASKSHQVVSDSVDTLVTTLERLNSELRRMMEQPDIARTIKDKGMKRCLTRMRDTMEALAIAEEVRAKIEQ</sequence>
<comment type="caution">
    <text evidence="1">The sequence shown here is derived from an EMBL/GenBank/DDBJ whole genome shotgun (WGS) entry which is preliminary data.</text>
</comment>
<evidence type="ECO:0000313" key="2">
    <source>
        <dbReference type="Proteomes" id="UP001234202"/>
    </source>
</evidence>
<evidence type="ECO:0000313" key="1">
    <source>
        <dbReference type="EMBL" id="KAJ9123697.1"/>
    </source>
</evidence>
<name>A0ACC2XIC4_9TREE</name>
<keyword evidence="2" id="KW-1185">Reference proteome</keyword>
<gene>
    <name evidence="1" type="ORF">QFC24_003471</name>
</gene>